<accession>A0A7W0HNH9</accession>
<dbReference type="InterPro" id="IPR036291">
    <property type="entry name" value="NAD(P)-bd_dom_sf"/>
</dbReference>
<dbReference type="InterPro" id="IPR002364">
    <property type="entry name" value="Quin_OxRdtase/zeta-crystal_CS"/>
</dbReference>
<dbReference type="PANTHER" id="PTHR11695">
    <property type="entry name" value="ALCOHOL DEHYDROGENASE RELATED"/>
    <property type="match status" value="1"/>
</dbReference>
<feature type="domain" description="Enoyl reductase (ER)" evidence="2">
    <location>
        <begin position="10"/>
        <end position="319"/>
    </location>
</feature>
<dbReference type="InterPro" id="IPR050700">
    <property type="entry name" value="YIM1/Zinc_Alcohol_DH_Fams"/>
</dbReference>
<dbReference type="Gene3D" id="3.40.50.720">
    <property type="entry name" value="NAD(P)-binding Rossmann-like Domain"/>
    <property type="match status" value="1"/>
</dbReference>
<dbReference type="Gene3D" id="3.90.180.10">
    <property type="entry name" value="Medium-chain alcohol dehydrogenases, catalytic domain"/>
    <property type="match status" value="1"/>
</dbReference>
<dbReference type="RefSeq" id="WP_181608351.1">
    <property type="nucleotide sequence ID" value="NZ_BAABAM010000001.1"/>
</dbReference>
<dbReference type="SUPFAM" id="SSF51735">
    <property type="entry name" value="NAD(P)-binding Rossmann-fold domains"/>
    <property type="match status" value="1"/>
</dbReference>
<gene>
    <name evidence="3" type="ORF">HNR30_000906</name>
</gene>
<dbReference type="Proteomes" id="UP000530928">
    <property type="component" value="Unassembled WGS sequence"/>
</dbReference>
<dbReference type="GO" id="GO:0008270">
    <property type="term" value="F:zinc ion binding"/>
    <property type="evidence" value="ECO:0007669"/>
    <property type="project" value="InterPro"/>
</dbReference>
<dbReference type="Pfam" id="PF08240">
    <property type="entry name" value="ADH_N"/>
    <property type="match status" value="1"/>
</dbReference>
<dbReference type="SMART" id="SM00829">
    <property type="entry name" value="PKS_ER"/>
    <property type="match status" value="1"/>
</dbReference>
<dbReference type="InterPro" id="IPR020843">
    <property type="entry name" value="ER"/>
</dbReference>
<dbReference type="EMBL" id="JACDUR010000001">
    <property type="protein sequence ID" value="MBA2889571.1"/>
    <property type="molecule type" value="Genomic_DNA"/>
</dbReference>
<sequence>MKAWTWERYGSPDVLEMRDIDPPLRKEGEVLVRVRAASVNPYDWRHLRADPQFIRLYAGLRRPKPGSILGADLAGVVEDAPAGSAFRPGDEVFGDVQLGAFAELVSAPQGRLAAKPHGLTFEEAAALPMAGQTAMKALETLRPGQHVLVNGAAGGIGTCAVQLAKAAGAVVTGVCGTRNADLVRSIGADRVVDYTRTDFTRSGERYDLIVDLVGNHSLRRFRRALAPRGTLALVGGLTGGGRLFGPLIQIVTGSLMTRFVRQNITPITWEPGAESLRRLAAHAEAGDIRPVIDQVFQFAEVPEAVRHVESRHARGKVVIGGIA</sequence>
<evidence type="ECO:0000313" key="4">
    <source>
        <dbReference type="Proteomes" id="UP000530928"/>
    </source>
</evidence>
<dbReference type="Pfam" id="PF13602">
    <property type="entry name" value="ADH_zinc_N_2"/>
    <property type="match status" value="1"/>
</dbReference>
<evidence type="ECO:0000256" key="1">
    <source>
        <dbReference type="ARBA" id="ARBA00023002"/>
    </source>
</evidence>
<dbReference type="AlphaFoldDB" id="A0A7W0HNH9"/>
<dbReference type="PANTHER" id="PTHR11695:SF294">
    <property type="entry name" value="RETICULON-4-INTERACTING PROTEIN 1, MITOCHONDRIAL"/>
    <property type="match status" value="1"/>
</dbReference>
<dbReference type="GO" id="GO:0016491">
    <property type="term" value="F:oxidoreductase activity"/>
    <property type="evidence" value="ECO:0007669"/>
    <property type="project" value="UniProtKB-KW"/>
</dbReference>
<proteinExistence type="predicted"/>
<keyword evidence="4" id="KW-1185">Reference proteome</keyword>
<keyword evidence="1" id="KW-0560">Oxidoreductase</keyword>
<dbReference type="InterPro" id="IPR011032">
    <property type="entry name" value="GroES-like_sf"/>
</dbReference>
<comment type="caution">
    <text evidence="3">The sequence shown here is derived from an EMBL/GenBank/DDBJ whole genome shotgun (WGS) entry which is preliminary data.</text>
</comment>
<protein>
    <submittedName>
        <fullName evidence="3">NADPH:quinone reductase-like Zn-dependent oxidoreductase</fullName>
    </submittedName>
</protein>
<name>A0A7W0HNH9_9ACTN</name>
<organism evidence="3 4">
    <name type="scientific">Nonomuraea soli</name>
    <dbReference type="NCBI Taxonomy" id="1032476"/>
    <lineage>
        <taxon>Bacteria</taxon>
        <taxon>Bacillati</taxon>
        <taxon>Actinomycetota</taxon>
        <taxon>Actinomycetes</taxon>
        <taxon>Streptosporangiales</taxon>
        <taxon>Streptosporangiaceae</taxon>
        <taxon>Nonomuraea</taxon>
    </lineage>
</organism>
<evidence type="ECO:0000259" key="2">
    <source>
        <dbReference type="SMART" id="SM00829"/>
    </source>
</evidence>
<evidence type="ECO:0000313" key="3">
    <source>
        <dbReference type="EMBL" id="MBA2889571.1"/>
    </source>
</evidence>
<dbReference type="PROSITE" id="PS01162">
    <property type="entry name" value="QOR_ZETA_CRYSTAL"/>
    <property type="match status" value="1"/>
</dbReference>
<dbReference type="InterPro" id="IPR013154">
    <property type="entry name" value="ADH-like_N"/>
</dbReference>
<dbReference type="CDD" id="cd08267">
    <property type="entry name" value="MDR1"/>
    <property type="match status" value="1"/>
</dbReference>
<reference evidence="3 4" key="1">
    <citation type="submission" date="2020-07" db="EMBL/GenBank/DDBJ databases">
        <title>Genomic Encyclopedia of Type Strains, Phase IV (KMG-IV): sequencing the most valuable type-strain genomes for metagenomic binning, comparative biology and taxonomic classification.</title>
        <authorList>
            <person name="Goeker M."/>
        </authorList>
    </citation>
    <scope>NUCLEOTIDE SEQUENCE [LARGE SCALE GENOMIC DNA]</scope>
    <source>
        <strain evidence="3 4">DSM 45533</strain>
    </source>
</reference>
<dbReference type="SUPFAM" id="SSF50129">
    <property type="entry name" value="GroES-like"/>
    <property type="match status" value="1"/>
</dbReference>